<sequence>MLQPTQTDLAFYVNVYHDVDCLTECLTRLREIYPRSRLILRADGDPNPAIARIAQEYNGESYSGERLFTIDKGGAIVHEMLRLFLSANETAYLFKIDPDTRIVRPFEALPTLPCVFARCNIRESFFRFRAVVSVLRSISRENCILPIFSSILP</sequence>
<name>A0A450WPC1_9GAMM</name>
<dbReference type="InterPro" id="IPR029044">
    <property type="entry name" value="Nucleotide-diphossugar_trans"/>
</dbReference>
<gene>
    <name evidence="1" type="ORF">BECKLPF1236B_GA0070989_115511</name>
</gene>
<reference evidence="1" key="1">
    <citation type="submission" date="2019-02" db="EMBL/GenBank/DDBJ databases">
        <authorList>
            <person name="Gruber-Vodicka R. H."/>
            <person name="Seah K. B. B."/>
        </authorList>
    </citation>
    <scope>NUCLEOTIDE SEQUENCE</scope>
    <source>
        <strain evidence="1">BECK_S313</strain>
    </source>
</reference>
<evidence type="ECO:0000313" key="1">
    <source>
        <dbReference type="EMBL" id="VFK18905.1"/>
    </source>
</evidence>
<dbReference type="AlphaFoldDB" id="A0A450WPC1"/>
<protein>
    <recommendedName>
        <fullName evidence="2">Glycosyl transferase family 2</fullName>
    </recommendedName>
</protein>
<accession>A0A450WPC1</accession>
<dbReference type="EMBL" id="CAADFK010000155">
    <property type="protein sequence ID" value="VFK18905.1"/>
    <property type="molecule type" value="Genomic_DNA"/>
</dbReference>
<dbReference type="SUPFAM" id="SSF53448">
    <property type="entry name" value="Nucleotide-diphospho-sugar transferases"/>
    <property type="match status" value="1"/>
</dbReference>
<organism evidence="1">
    <name type="scientific">Candidatus Kentrum sp. LPFa</name>
    <dbReference type="NCBI Taxonomy" id="2126335"/>
    <lineage>
        <taxon>Bacteria</taxon>
        <taxon>Pseudomonadati</taxon>
        <taxon>Pseudomonadota</taxon>
        <taxon>Gammaproteobacteria</taxon>
        <taxon>Candidatus Kentrum</taxon>
    </lineage>
</organism>
<evidence type="ECO:0008006" key="2">
    <source>
        <dbReference type="Google" id="ProtNLM"/>
    </source>
</evidence>
<proteinExistence type="predicted"/>